<protein>
    <submittedName>
        <fullName evidence="1">Uncharacterized protein</fullName>
    </submittedName>
</protein>
<proteinExistence type="predicted"/>
<dbReference type="Proteomes" id="UP001319827">
    <property type="component" value="Chromosome"/>
</dbReference>
<organism evidence="1 2">
    <name type="scientific">Desulfuromonas versatilis</name>
    <dbReference type="NCBI Taxonomy" id="2802975"/>
    <lineage>
        <taxon>Bacteria</taxon>
        <taxon>Pseudomonadati</taxon>
        <taxon>Thermodesulfobacteriota</taxon>
        <taxon>Desulfuromonadia</taxon>
        <taxon>Desulfuromonadales</taxon>
        <taxon>Desulfuromonadaceae</taxon>
        <taxon>Desulfuromonas</taxon>
    </lineage>
</organism>
<evidence type="ECO:0000313" key="2">
    <source>
        <dbReference type="Proteomes" id="UP001319827"/>
    </source>
</evidence>
<dbReference type="EMBL" id="AP024355">
    <property type="protein sequence ID" value="BCR07006.1"/>
    <property type="molecule type" value="Genomic_DNA"/>
</dbReference>
<name>A0ABM8I2J3_9BACT</name>
<gene>
    <name evidence="1" type="ORF">DESUT3_40750</name>
</gene>
<evidence type="ECO:0000313" key="1">
    <source>
        <dbReference type="EMBL" id="BCR07006.1"/>
    </source>
</evidence>
<reference evidence="1 2" key="2">
    <citation type="journal article" date="2021" name="Int. J. Syst. Evol. Microbiol.">
        <title>Isolation and Polyphasic Characterization of Desulfuromonas versatilis sp. Nov., an Electrogenic Bacteria Capable of Versatile Metabolism Isolated from a Graphene Oxide-Reducing Enrichment Culture.</title>
        <authorList>
            <person name="Xie L."/>
            <person name="Yoshida N."/>
            <person name="Ishii S."/>
            <person name="Meng L."/>
        </authorList>
    </citation>
    <scope>NUCLEOTIDE SEQUENCE [LARGE SCALE GENOMIC DNA]</scope>
    <source>
        <strain evidence="1 2">NIT-T3</strain>
    </source>
</reference>
<sequence>MAQETVAMGFVESVEKCEQEPIMLPAFAHLPSPGAAIHHRTPGAVIFNA</sequence>
<keyword evidence="2" id="KW-1185">Reference proteome</keyword>
<accession>A0ABM8I2J3</accession>
<reference evidence="1 2" key="1">
    <citation type="journal article" date="2016" name="C (Basel)">
        <title>Selective Growth of and Electricity Production by Marine Exoelectrogenic Bacteria in Self-Aggregated Hydrogel of Microbially Reduced Graphene Oxide.</title>
        <authorList>
            <person name="Yoshida N."/>
            <person name="Goto Y."/>
            <person name="Miyata Y."/>
        </authorList>
    </citation>
    <scope>NUCLEOTIDE SEQUENCE [LARGE SCALE GENOMIC DNA]</scope>
    <source>
        <strain evidence="1 2">NIT-T3</strain>
    </source>
</reference>